<gene>
    <name evidence="6" type="ORF">Ae201684_003206</name>
</gene>
<dbReference type="Proteomes" id="UP000481153">
    <property type="component" value="Unassembled WGS sequence"/>
</dbReference>
<dbReference type="InterPro" id="IPR011011">
    <property type="entry name" value="Znf_FYVE_PHD"/>
</dbReference>
<proteinExistence type="predicted"/>
<evidence type="ECO:0000256" key="3">
    <source>
        <dbReference type="ARBA" id="ARBA00022833"/>
    </source>
</evidence>
<dbReference type="InterPro" id="IPR017455">
    <property type="entry name" value="Znf_FYVE-rel"/>
</dbReference>
<feature type="domain" description="FYVE-type" evidence="5">
    <location>
        <begin position="27"/>
        <end position="86"/>
    </location>
</feature>
<dbReference type="VEuPathDB" id="FungiDB:AeMF1_000394"/>
<dbReference type="PANTHER" id="PTHR43102:SF2">
    <property type="entry name" value="GAF DOMAIN-CONTAINING PROTEIN"/>
    <property type="match status" value="1"/>
</dbReference>
<comment type="caution">
    <text evidence="6">The sequence shown here is derived from an EMBL/GenBank/DDBJ whole genome shotgun (WGS) entry which is preliminary data.</text>
</comment>
<evidence type="ECO:0000256" key="2">
    <source>
        <dbReference type="ARBA" id="ARBA00022771"/>
    </source>
</evidence>
<evidence type="ECO:0000259" key="5">
    <source>
        <dbReference type="PROSITE" id="PS50178"/>
    </source>
</evidence>
<dbReference type="EMBL" id="VJMJ01000036">
    <property type="protein sequence ID" value="KAF0741521.1"/>
    <property type="molecule type" value="Genomic_DNA"/>
</dbReference>
<keyword evidence="2 4" id="KW-0863">Zinc-finger</keyword>
<evidence type="ECO:0000313" key="7">
    <source>
        <dbReference type="Proteomes" id="UP000481153"/>
    </source>
</evidence>
<dbReference type="Pfam" id="PF01363">
    <property type="entry name" value="FYVE"/>
    <property type="match status" value="1"/>
</dbReference>
<protein>
    <recommendedName>
        <fullName evidence="5">FYVE-type domain-containing protein</fullName>
    </recommendedName>
</protein>
<organism evidence="6 7">
    <name type="scientific">Aphanomyces euteiches</name>
    <dbReference type="NCBI Taxonomy" id="100861"/>
    <lineage>
        <taxon>Eukaryota</taxon>
        <taxon>Sar</taxon>
        <taxon>Stramenopiles</taxon>
        <taxon>Oomycota</taxon>
        <taxon>Saprolegniomycetes</taxon>
        <taxon>Saprolegniales</taxon>
        <taxon>Verrucalvaceae</taxon>
        <taxon>Aphanomyces</taxon>
    </lineage>
</organism>
<dbReference type="GO" id="GO:0008270">
    <property type="term" value="F:zinc ion binding"/>
    <property type="evidence" value="ECO:0007669"/>
    <property type="project" value="UniProtKB-KW"/>
</dbReference>
<dbReference type="PROSITE" id="PS50178">
    <property type="entry name" value="ZF_FYVE"/>
    <property type="match status" value="1"/>
</dbReference>
<evidence type="ECO:0000313" key="6">
    <source>
        <dbReference type="EMBL" id="KAF0741521.1"/>
    </source>
</evidence>
<dbReference type="InterPro" id="IPR013083">
    <property type="entry name" value="Znf_RING/FYVE/PHD"/>
</dbReference>
<accession>A0A6G0XMJ8</accession>
<sequence length="109" mass="12377">MDMEEPQSKPICYRLEHFKSKREWVPDAERSHCVVCRKRFLLGGKHHCRRCGEVVCKQCGPLAQAKLPVVGRTQVRVCVACHGNPTAVKSVSEENFVKSIDDENPQDTK</sequence>
<evidence type="ECO:0000256" key="1">
    <source>
        <dbReference type="ARBA" id="ARBA00022723"/>
    </source>
</evidence>
<dbReference type="SMART" id="SM00064">
    <property type="entry name" value="FYVE"/>
    <property type="match status" value="1"/>
</dbReference>
<keyword evidence="7" id="KW-1185">Reference proteome</keyword>
<dbReference type="AlphaFoldDB" id="A0A6G0XMJ8"/>
<dbReference type="Gene3D" id="3.30.40.10">
    <property type="entry name" value="Zinc/RING finger domain, C3HC4 (zinc finger)"/>
    <property type="match status" value="1"/>
</dbReference>
<dbReference type="PANTHER" id="PTHR43102">
    <property type="entry name" value="SLR1143 PROTEIN"/>
    <property type="match status" value="1"/>
</dbReference>
<dbReference type="InterPro" id="IPR000306">
    <property type="entry name" value="Znf_FYVE"/>
</dbReference>
<dbReference type="SUPFAM" id="SSF57903">
    <property type="entry name" value="FYVE/PHD zinc finger"/>
    <property type="match status" value="1"/>
</dbReference>
<reference evidence="6 7" key="1">
    <citation type="submission" date="2019-07" db="EMBL/GenBank/DDBJ databases">
        <title>Genomics analysis of Aphanomyces spp. identifies a new class of oomycete effector associated with host adaptation.</title>
        <authorList>
            <person name="Gaulin E."/>
        </authorList>
    </citation>
    <scope>NUCLEOTIDE SEQUENCE [LARGE SCALE GENOMIC DNA]</scope>
    <source>
        <strain evidence="6 7">ATCC 201684</strain>
    </source>
</reference>
<name>A0A6G0XMJ8_9STRA</name>
<keyword evidence="1" id="KW-0479">Metal-binding</keyword>
<keyword evidence="3" id="KW-0862">Zinc</keyword>
<evidence type="ECO:0000256" key="4">
    <source>
        <dbReference type="PROSITE-ProRule" id="PRU00091"/>
    </source>
</evidence>